<dbReference type="AlphaFoldDB" id="A0A8S1PEN3"/>
<comment type="caution">
    <text evidence="3">The sequence shown here is derived from an EMBL/GenBank/DDBJ whole genome shotgun (WGS) entry which is preliminary data.</text>
</comment>
<sequence>MVLYWTFLMVNLSETSNNKKQEPGLASFANDLEDIQDYLNPLINFIYDVVPQKLYKYIPIMLGPTA</sequence>
<gene>
    <name evidence="3" type="ORF">PSON_ATCC_30995.1.T0750256</name>
</gene>
<dbReference type="InterPro" id="IPR000407">
    <property type="entry name" value="GDA1_CD39_NTPase"/>
</dbReference>
<proteinExistence type="inferred from homology"/>
<keyword evidence="4" id="KW-1185">Reference proteome</keyword>
<dbReference type="OrthoDB" id="6372431at2759"/>
<evidence type="ECO:0000256" key="1">
    <source>
        <dbReference type="ARBA" id="ARBA00009283"/>
    </source>
</evidence>
<dbReference type="GO" id="GO:0016787">
    <property type="term" value="F:hydrolase activity"/>
    <property type="evidence" value="ECO:0007669"/>
    <property type="project" value="UniProtKB-KW"/>
</dbReference>
<dbReference type="Proteomes" id="UP000692954">
    <property type="component" value="Unassembled WGS sequence"/>
</dbReference>
<name>A0A8S1PEN3_9CILI</name>
<protein>
    <submittedName>
        <fullName evidence="3">Uncharacterized protein</fullName>
    </submittedName>
</protein>
<organism evidence="3 4">
    <name type="scientific">Paramecium sonneborni</name>
    <dbReference type="NCBI Taxonomy" id="65129"/>
    <lineage>
        <taxon>Eukaryota</taxon>
        <taxon>Sar</taxon>
        <taxon>Alveolata</taxon>
        <taxon>Ciliophora</taxon>
        <taxon>Intramacronucleata</taxon>
        <taxon>Oligohymenophorea</taxon>
        <taxon>Peniculida</taxon>
        <taxon>Parameciidae</taxon>
        <taxon>Paramecium</taxon>
    </lineage>
</organism>
<comment type="similarity">
    <text evidence="1">Belongs to the GDA1/CD39 NTPase family.</text>
</comment>
<dbReference type="Pfam" id="PF01150">
    <property type="entry name" value="GDA1_CD39"/>
    <property type="match status" value="1"/>
</dbReference>
<keyword evidence="2" id="KW-0378">Hydrolase</keyword>
<dbReference type="EMBL" id="CAJJDN010000075">
    <property type="protein sequence ID" value="CAD8101404.1"/>
    <property type="molecule type" value="Genomic_DNA"/>
</dbReference>
<accession>A0A8S1PEN3</accession>
<evidence type="ECO:0000313" key="4">
    <source>
        <dbReference type="Proteomes" id="UP000692954"/>
    </source>
</evidence>
<reference evidence="3" key="1">
    <citation type="submission" date="2021-01" db="EMBL/GenBank/DDBJ databases">
        <authorList>
            <consortium name="Genoscope - CEA"/>
            <person name="William W."/>
        </authorList>
    </citation>
    <scope>NUCLEOTIDE SEQUENCE</scope>
</reference>
<evidence type="ECO:0000313" key="3">
    <source>
        <dbReference type="EMBL" id="CAD8101404.1"/>
    </source>
</evidence>
<evidence type="ECO:0000256" key="2">
    <source>
        <dbReference type="ARBA" id="ARBA00022801"/>
    </source>
</evidence>